<dbReference type="EMBL" id="JAINUG010000051">
    <property type="protein sequence ID" value="KAJ8404871.1"/>
    <property type="molecule type" value="Genomic_DNA"/>
</dbReference>
<comment type="caution">
    <text evidence="3">The sequence shown here is derived from an EMBL/GenBank/DDBJ whole genome shotgun (WGS) entry which is preliminary data.</text>
</comment>
<sequence length="981" mass="106009">MCLSQVFIMLAVLGSAFSVQFRADINMAGVLGWVSFDSSLQTATVNITMGACGMLNLSLHEFPVMYGHSLMPCQEINIGARVYTFSVSQPTDTVNVSSLFAERLSLDDLSLVVEACNSTKACAVVRQNKIVNTWQARFFKYAAGDVYIRQNMGEGSARVLSSLVSVRGSASATSIDIYMSQSSVPSCEALLSQLDQSTMSQLGSLNVGAPAQPMKSRNDVTNFAAGARFLLFKFGGKYMCSMVRLMERKQVNARVDMKGAMGYFSFSQPSPFDITEIRVNLTNLQSRSRGFHVHQFPVPHMMSTREGLCSNDNVGGHWNPFNLDASDPAYPRVPGMTHDMYEVGDLSSKHGSLENTNDFEASFTDWNLPLFGRNSIVGRSVVIHYPNGSRFVCASIGYPGKVTVGKAVFMSPVVGTVLFTQLKANPNSDVSVFLDLSYGNPATIATDNHNWHIHMYPISSEIDNDPQSCQSTGGHWNPFNINITDSSYALNCRPDNSFACEIGDLTSKHQTVSLSPMVGGVKSKYFFTDTTSWVSGASPAIGRSVVIHGADRVGARLACANITDARLPSARTASLVGPGTSMGQVYFAQKSPQGPTLVNVSLSNLASKSGGYHVHVLPIKNGGDPCSDENVMGHFNPLSISSSPSPGNGSVDQYEIGDISGKFGLLTDLDQIDALYMDSNMPLSGPNSIVGRSLVIHYTNGSRMQCANISADNSSGGQLVRAKAMFNGSVKGSITLSQWTFSDGSYSNVILEVDIRSSERFGLMEASWSIHNNCADETDSQCTGVGGRFNPFDMPAGSSSCSPDHPLNCEVGDLTVKLGPVSLAERRLFTDSSIQLTGDFTAVYRSIVLRNQSRILACADIMPQSPSTQLIFPNVTSFSRYDLRSRAARVLDVAVWMLTILPGALSSAAGGKCQQATIMVSGDMSMEMLDSIKDDERMGPFQRSDMCSLDSQNSGQLLFPGRLPIMFSIAAVQFLLCWILL</sequence>
<feature type="signal peptide" evidence="1">
    <location>
        <begin position="1"/>
        <end position="18"/>
    </location>
</feature>
<dbReference type="GO" id="GO:0046872">
    <property type="term" value="F:metal ion binding"/>
    <property type="evidence" value="ECO:0007669"/>
    <property type="project" value="InterPro"/>
</dbReference>
<dbReference type="GO" id="GO:0006801">
    <property type="term" value="P:superoxide metabolic process"/>
    <property type="evidence" value="ECO:0007669"/>
    <property type="project" value="InterPro"/>
</dbReference>
<dbReference type="AlphaFoldDB" id="A0AAD7SNM2"/>
<organism evidence="3 4">
    <name type="scientific">Aldrovandia affinis</name>
    <dbReference type="NCBI Taxonomy" id="143900"/>
    <lineage>
        <taxon>Eukaryota</taxon>
        <taxon>Metazoa</taxon>
        <taxon>Chordata</taxon>
        <taxon>Craniata</taxon>
        <taxon>Vertebrata</taxon>
        <taxon>Euteleostomi</taxon>
        <taxon>Actinopterygii</taxon>
        <taxon>Neopterygii</taxon>
        <taxon>Teleostei</taxon>
        <taxon>Notacanthiformes</taxon>
        <taxon>Halosauridae</taxon>
        <taxon>Aldrovandia</taxon>
    </lineage>
</organism>
<dbReference type="Gene3D" id="2.60.40.200">
    <property type="entry name" value="Superoxide dismutase, copper/zinc binding domain"/>
    <property type="match status" value="4"/>
</dbReference>
<accession>A0AAD7SNM2</accession>
<keyword evidence="1" id="KW-0732">Signal</keyword>
<keyword evidence="4" id="KW-1185">Reference proteome</keyword>
<feature type="domain" description="Superoxide dismutase copper/zinc binding" evidence="2">
    <location>
        <begin position="262"/>
        <end position="385"/>
    </location>
</feature>
<dbReference type="SUPFAM" id="SSF49329">
    <property type="entry name" value="Cu,Zn superoxide dismutase-like"/>
    <property type="match status" value="4"/>
</dbReference>
<dbReference type="Proteomes" id="UP001221898">
    <property type="component" value="Unassembled WGS sequence"/>
</dbReference>
<feature type="domain" description="Superoxide dismutase copper/zinc binding" evidence="2">
    <location>
        <begin position="583"/>
        <end position="702"/>
    </location>
</feature>
<evidence type="ECO:0000259" key="2">
    <source>
        <dbReference type="Pfam" id="PF00080"/>
    </source>
</evidence>
<proteinExistence type="predicted"/>
<evidence type="ECO:0000313" key="4">
    <source>
        <dbReference type="Proteomes" id="UP001221898"/>
    </source>
</evidence>
<dbReference type="Pfam" id="PF00080">
    <property type="entry name" value="Sod_Cu"/>
    <property type="match status" value="3"/>
</dbReference>
<feature type="domain" description="Superoxide dismutase copper/zinc binding" evidence="2">
    <location>
        <begin position="413"/>
        <end position="562"/>
    </location>
</feature>
<evidence type="ECO:0000256" key="1">
    <source>
        <dbReference type="SAM" id="SignalP"/>
    </source>
</evidence>
<dbReference type="PANTHER" id="PTHR20910:SF1">
    <property type="entry name" value="SUPEROXIDE DISMUTASE COPPER_ZINC BINDING DOMAIN-CONTAINING PROTEIN"/>
    <property type="match status" value="1"/>
</dbReference>
<name>A0AAD7SNM2_9TELE</name>
<feature type="chain" id="PRO_5042003733" description="Superoxide dismutase copper/zinc binding domain-containing protein" evidence="1">
    <location>
        <begin position="19"/>
        <end position="981"/>
    </location>
</feature>
<evidence type="ECO:0000313" key="3">
    <source>
        <dbReference type="EMBL" id="KAJ8404871.1"/>
    </source>
</evidence>
<dbReference type="InterPro" id="IPR001424">
    <property type="entry name" value="SOD_Cu_Zn_dom"/>
</dbReference>
<gene>
    <name evidence="3" type="ORF">AAFF_G00332580</name>
</gene>
<dbReference type="PANTHER" id="PTHR20910">
    <property type="entry name" value="AGAP001623-PA"/>
    <property type="match status" value="1"/>
</dbReference>
<dbReference type="InterPro" id="IPR053257">
    <property type="entry name" value="Cu-only_SOD"/>
</dbReference>
<protein>
    <recommendedName>
        <fullName evidence="2">Superoxide dismutase copper/zinc binding domain-containing protein</fullName>
    </recommendedName>
</protein>
<dbReference type="InterPro" id="IPR036423">
    <property type="entry name" value="SOD-like_Cu/Zn_dom_sf"/>
</dbReference>
<reference evidence="3" key="1">
    <citation type="journal article" date="2023" name="Science">
        <title>Genome structures resolve the early diversification of teleost fishes.</title>
        <authorList>
            <person name="Parey E."/>
            <person name="Louis A."/>
            <person name="Montfort J."/>
            <person name="Bouchez O."/>
            <person name="Roques C."/>
            <person name="Iampietro C."/>
            <person name="Lluch J."/>
            <person name="Castinel A."/>
            <person name="Donnadieu C."/>
            <person name="Desvignes T."/>
            <person name="Floi Bucao C."/>
            <person name="Jouanno E."/>
            <person name="Wen M."/>
            <person name="Mejri S."/>
            <person name="Dirks R."/>
            <person name="Jansen H."/>
            <person name="Henkel C."/>
            <person name="Chen W.J."/>
            <person name="Zahm M."/>
            <person name="Cabau C."/>
            <person name="Klopp C."/>
            <person name="Thompson A.W."/>
            <person name="Robinson-Rechavi M."/>
            <person name="Braasch I."/>
            <person name="Lecointre G."/>
            <person name="Bobe J."/>
            <person name="Postlethwait J.H."/>
            <person name="Berthelot C."/>
            <person name="Roest Crollius H."/>
            <person name="Guiguen Y."/>
        </authorList>
    </citation>
    <scope>NUCLEOTIDE SEQUENCE</scope>
    <source>
        <strain evidence="3">NC1722</strain>
    </source>
</reference>